<evidence type="ECO:0000313" key="7">
    <source>
        <dbReference type="Proteomes" id="UP000183253"/>
    </source>
</evidence>
<dbReference type="EMBL" id="FNRI01000008">
    <property type="protein sequence ID" value="SEA88120.1"/>
    <property type="molecule type" value="Genomic_DNA"/>
</dbReference>
<dbReference type="STRING" id="1033731.SAMN05444145_10864"/>
<accession>A0A1H4EU68</accession>
<evidence type="ECO:0000313" key="6">
    <source>
        <dbReference type="EMBL" id="SEA88120.1"/>
    </source>
</evidence>
<dbReference type="GO" id="GO:0051539">
    <property type="term" value="F:4 iron, 4 sulfur cluster binding"/>
    <property type="evidence" value="ECO:0007669"/>
    <property type="project" value="UniProtKB-KW"/>
</dbReference>
<dbReference type="Proteomes" id="UP000183253">
    <property type="component" value="Unassembled WGS sequence"/>
</dbReference>
<dbReference type="OrthoDB" id="9780658at2"/>
<evidence type="ECO:0000256" key="1">
    <source>
        <dbReference type="ARBA" id="ARBA00022485"/>
    </source>
</evidence>
<dbReference type="PANTHER" id="PTHR43498:SF1">
    <property type="entry name" value="COB--COM HETERODISULFIDE REDUCTASE IRON-SULFUR SUBUNIT A"/>
    <property type="match status" value="1"/>
</dbReference>
<dbReference type="InterPro" id="IPR039650">
    <property type="entry name" value="HdrA-like"/>
</dbReference>
<gene>
    <name evidence="6" type="ORF">SAMN05444145_10864</name>
</gene>
<dbReference type="GO" id="GO:0016491">
    <property type="term" value="F:oxidoreductase activity"/>
    <property type="evidence" value="ECO:0007669"/>
    <property type="project" value="UniProtKB-KW"/>
</dbReference>
<organism evidence="6 7">
    <name type="scientific">Alistipes timonensis JC136</name>
    <dbReference type="NCBI Taxonomy" id="1033731"/>
    <lineage>
        <taxon>Bacteria</taxon>
        <taxon>Pseudomonadati</taxon>
        <taxon>Bacteroidota</taxon>
        <taxon>Bacteroidia</taxon>
        <taxon>Bacteroidales</taxon>
        <taxon>Rikenellaceae</taxon>
        <taxon>Alistipes</taxon>
    </lineage>
</organism>
<evidence type="ECO:0000256" key="5">
    <source>
        <dbReference type="ARBA" id="ARBA00023014"/>
    </source>
</evidence>
<keyword evidence="2" id="KW-0479">Metal-binding</keyword>
<dbReference type="PANTHER" id="PTHR43498">
    <property type="entry name" value="FERREDOXIN:COB-COM HETERODISULFIDE REDUCTASE SUBUNIT A"/>
    <property type="match status" value="1"/>
</dbReference>
<evidence type="ECO:0000256" key="3">
    <source>
        <dbReference type="ARBA" id="ARBA00023002"/>
    </source>
</evidence>
<dbReference type="InterPro" id="IPR036188">
    <property type="entry name" value="FAD/NAD-bd_sf"/>
</dbReference>
<keyword evidence="5" id="KW-0411">Iron-sulfur</keyword>
<dbReference type="GO" id="GO:0046872">
    <property type="term" value="F:metal ion binding"/>
    <property type="evidence" value="ECO:0007669"/>
    <property type="project" value="UniProtKB-KW"/>
</dbReference>
<dbReference type="AlphaFoldDB" id="A0A1H4EU68"/>
<keyword evidence="7" id="KW-1185">Reference proteome</keyword>
<dbReference type="CDD" id="cd02795">
    <property type="entry name" value="CBM6-CBM35-CBM36_like"/>
    <property type="match status" value="1"/>
</dbReference>
<dbReference type="RefSeq" id="WP_010264814.1">
    <property type="nucleotide sequence ID" value="NZ_CAEG01000015.1"/>
</dbReference>
<dbReference type="SUPFAM" id="SSF51905">
    <property type="entry name" value="FAD/NAD(P)-binding domain"/>
    <property type="match status" value="1"/>
</dbReference>
<name>A0A1H4EU68_9BACT</name>
<evidence type="ECO:0000256" key="2">
    <source>
        <dbReference type="ARBA" id="ARBA00022723"/>
    </source>
</evidence>
<dbReference type="Gene3D" id="3.50.50.60">
    <property type="entry name" value="FAD/NAD(P)-binding domain"/>
    <property type="match status" value="1"/>
</dbReference>
<reference evidence="6 7" key="1">
    <citation type="submission" date="2016-10" db="EMBL/GenBank/DDBJ databases">
        <authorList>
            <person name="de Groot N.N."/>
        </authorList>
    </citation>
    <scope>NUCLEOTIDE SEQUENCE [LARGE SCALE GENOMIC DNA]</scope>
    <source>
        <strain evidence="6 7">DSM 25383</strain>
    </source>
</reference>
<keyword evidence="4" id="KW-0408">Iron</keyword>
<protein>
    <submittedName>
        <fullName evidence="6">FAD dependent oxidoreductase</fullName>
    </submittedName>
</protein>
<dbReference type="Gene3D" id="2.60.120.260">
    <property type="entry name" value="Galactose-binding domain-like"/>
    <property type="match status" value="1"/>
</dbReference>
<keyword evidence="3" id="KW-0560">Oxidoreductase</keyword>
<evidence type="ECO:0000256" key="4">
    <source>
        <dbReference type="ARBA" id="ARBA00023004"/>
    </source>
</evidence>
<sequence length="604" mass="67072">MNTDNSVYVAASTFEDKGGWTADPQFMEQMGSSYLIAHGLGQPVDDARTHFTVPQDGTYNLFARTRNWTACWSDRPSPGVFRIRIDDRDTETLFGDGAGEWHWQEGGSIFLTKGTHLLTLHDTTGFDGRCDAILLTATDQRPDDSLEGLFALRGRLMRLPDMPEDKGEFGLVVAGGGVAGMCAAIAAARGGVKVALIQDRKVLGGNNSSEVRVGLGGRLNIGKYPSLGYLLNEFGPAAKGNARPAEVYEDDKKLNAVLAEENITLFLGYKVTRVGKSGPRSISSVVATRVDDYTTIGIKGRLFADCTGDGALGVLAGAEWHMGRDPKSRYNEPSAPETADGITLGASVQWYCLEADRPMPFPDIDWGLPISEETVQKVRRGQWYWEVGMAEDQMAEAERIRDYGMYVAYSNWAYIKNHASFRDEYANSYLGWMAHVAGKRESRRLVGEFVLREQDLTDFVVYPDGCVSTSWYIDNHEPDPENSKHFREPFLSRGCLRPLDFYPIPYRCFYSKDLDNLFMAGRNISVSHIALGTTRVMRTTAMMGEVVGLAARVCLREGLLPRDIYEKAFDKLRELMGRGAGRTDVPYLQVYTLIDTTAARSEEC</sequence>
<keyword evidence="1" id="KW-0004">4Fe-4S</keyword>
<proteinExistence type="predicted"/>
<dbReference type="Pfam" id="PF12831">
    <property type="entry name" value="FAD_oxidored"/>
    <property type="match status" value="1"/>
</dbReference>